<evidence type="ECO:0000256" key="2">
    <source>
        <dbReference type="ARBA" id="ARBA00006478"/>
    </source>
</evidence>
<evidence type="ECO:0000313" key="14">
    <source>
        <dbReference type="Proteomes" id="UP000008983"/>
    </source>
</evidence>
<dbReference type="SMART" id="SM01400">
    <property type="entry name" value="Pribosyltran_N"/>
    <property type="match status" value="1"/>
</dbReference>
<dbReference type="Gene3D" id="3.40.50.2020">
    <property type="match status" value="2"/>
</dbReference>
<keyword evidence="5" id="KW-0479">Metal-binding</keyword>
<dbReference type="PANTHER" id="PTHR10210">
    <property type="entry name" value="RIBOSE-PHOSPHATE DIPHOSPHOKINASE FAMILY MEMBER"/>
    <property type="match status" value="1"/>
</dbReference>
<evidence type="ECO:0000256" key="9">
    <source>
        <dbReference type="ARBA" id="ARBA00022840"/>
    </source>
</evidence>
<organism evidence="13 14">
    <name type="scientific">Ichthyophthirius multifiliis</name>
    <name type="common">White spot disease agent</name>
    <name type="synonym">Ich</name>
    <dbReference type="NCBI Taxonomy" id="5932"/>
    <lineage>
        <taxon>Eukaryota</taxon>
        <taxon>Sar</taxon>
        <taxon>Alveolata</taxon>
        <taxon>Ciliophora</taxon>
        <taxon>Intramacronucleata</taxon>
        <taxon>Oligohymenophorea</taxon>
        <taxon>Hymenostomatida</taxon>
        <taxon>Ophryoglenina</taxon>
        <taxon>Ichthyophthirius</taxon>
    </lineage>
</organism>
<dbReference type="Proteomes" id="UP000008983">
    <property type="component" value="Unassembled WGS sequence"/>
</dbReference>
<evidence type="ECO:0000256" key="5">
    <source>
        <dbReference type="ARBA" id="ARBA00022723"/>
    </source>
</evidence>
<keyword evidence="14" id="KW-1185">Reference proteome</keyword>
<dbReference type="InterPro" id="IPR005946">
    <property type="entry name" value="Rib-P_diPkinase"/>
</dbReference>
<evidence type="ECO:0000256" key="8">
    <source>
        <dbReference type="ARBA" id="ARBA00022777"/>
    </source>
</evidence>
<dbReference type="GO" id="GO:0006015">
    <property type="term" value="P:5-phosphoribose 1-diphosphate biosynthetic process"/>
    <property type="evidence" value="ECO:0007669"/>
    <property type="project" value="TreeGrafter"/>
</dbReference>
<dbReference type="GO" id="GO:0000287">
    <property type="term" value="F:magnesium ion binding"/>
    <property type="evidence" value="ECO:0007669"/>
    <property type="project" value="InterPro"/>
</dbReference>
<evidence type="ECO:0000256" key="3">
    <source>
        <dbReference type="ARBA" id="ARBA00013247"/>
    </source>
</evidence>
<dbReference type="EMBL" id="GL983448">
    <property type="protein sequence ID" value="EGR33435.1"/>
    <property type="molecule type" value="Genomic_DNA"/>
</dbReference>
<protein>
    <recommendedName>
        <fullName evidence="3">ribose-phosphate diphosphokinase</fullName>
        <ecNumber evidence="3">2.7.6.1</ecNumber>
    </recommendedName>
</protein>
<comment type="pathway">
    <text evidence="1">Metabolic intermediate biosynthesis; 5-phospho-alpha-D-ribose 1-diphosphate biosynthesis; 5-phospho-alpha-D-ribose 1-diphosphate from D-ribose 5-phosphate (route I): step 1/1.</text>
</comment>
<keyword evidence="9" id="KW-0067">ATP-binding</keyword>
<feature type="domain" description="Ribose-phosphate pyrophosphokinase N-terminal" evidence="12">
    <location>
        <begin position="64"/>
        <end position="181"/>
    </location>
</feature>
<keyword evidence="4 13" id="KW-0808">Transferase</keyword>
<dbReference type="InterPro" id="IPR029057">
    <property type="entry name" value="PRTase-like"/>
</dbReference>
<dbReference type="STRING" id="857967.G0QMX2"/>
<dbReference type="eggNOG" id="KOG1448">
    <property type="taxonomic scope" value="Eukaryota"/>
</dbReference>
<evidence type="ECO:0000256" key="6">
    <source>
        <dbReference type="ARBA" id="ARBA00022727"/>
    </source>
</evidence>
<accession>G0QMX2</accession>
<dbReference type="GeneID" id="14909612"/>
<comment type="catalytic activity">
    <reaction evidence="11">
        <text>D-ribose 5-phosphate + ATP = 5-phospho-alpha-D-ribose 1-diphosphate + AMP + H(+)</text>
        <dbReference type="Rhea" id="RHEA:15609"/>
        <dbReference type="ChEBI" id="CHEBI:15378"/>
        <dbReference type="ChEBI" id="CHEBI:30616"/>
        <dbReference type="ChEBI" id="CHEBI:58017"/>
        <dbReference type="ChEBI" id="CHEBI:78346"/>
        <dbReference type="ChEBI" id="CHEBI:456215"/>
        <dbReference type="EC" id="2.7.6.1"/>
    </reaction>
</comment>
<dbReference type="AlphaFoldDB" id="G0QMX2"/>
<evidence type="ECO:0000256" key="1">
    <source>
        <dbReference type="ARBA" id="ARBA00004996"/>
    </source>
</evidence>
<sequence>YITTLAFGSLFIYQYTNPFQKVYTFYQQADQNSPKQQEKDQFNENDIEVPTSKLQGIIKSSDLIVFAGSGNKELAKEIVSHLDITLGRFSIHKNPETELQMELLDSVRGKRVYIIQSMCQPIHDNIMELFLMCSTLKRSGASKVTCIIPYFAYSRQTSQEYGKDRKSLAGSDICLMLEQMGCDQIVTINHNQQEVKGFFSPRTPLLNIDVNEMVVPYLLEKQVKNPVLISSHIKARSVKRIVQLQKAFKEFEVETGIGFMEKYVMGTNDEGVSFEYIGDEVQGKDCKKIYKKKKNVKNIQIRKNMRQ</sequence>
<dbReference type="GO" id="GO:0006164">
    <property type="term" value="P:purine nucleotide biosynthetic process"/>
    <property type="evidence" value="ECO:0007669"/>
    <property type="project" value="TreeGrafter"/>
</dbReference>
<dbReference type="EC" id="2.7.6.1" evidence="3"/>
<keyword evidence="10" id="KW-0460">Magnesium</keyword>
<dbReference type="GO" id="GO:0005524">
    <property type="term" value="F:ATP binding"/>
    <property type="evidence" value="ECO:0007669"/>
    <property type="project" value="UniProtKB-KW"/>
</dbReference>
<evidence type="ECO:0000256" key="4">
    <source>
        <dbReference type="ARBA" id="ARBA00022679"/>
    </source>
</evidence>
<dbReference type="Pfam" id="PF13793">
    <property type="entry name" value="Pribosyltran_N"/>
    <property type="match status" value="1"/>
</dbReference>
<keyword evidence="8" id="KW-0418">Kinase</keyword>
<dbReference type="PANTHER" id="PTHR10210:SF32">
    <property type="entry name" value="RIBOSE-PHOSPHATE PYROPHOSPHOKINASE 2"/>
    <property type="match status" value="1"/>
</dbReference>
<dbReference type="FunFam" id="3.40.50.2020:FF:000007">
    <property type="entry name" value="Ribose-phosphate pyrophosphokinase"/>
    <property type="match status" value="1"/>
</dbReference>
<evidence type="ECO:0000313" key="13">
    <source>
        <dbReference type="EMBL" id="EGR33435.1"/>
    </source>
</evidence>
<dbReference type="GO" id="GO:0016301">
    <property type="term" value="F:kinase activity"/>
    <property type="evidence" value="ECO:0007669"/>
    <property type="project" value="UniProtKB-KW"/>
</dbReference>
<dbReference type="NCBIfam" id="TIGR01251">
    <property type="entry name" value="ribP_PPkin"/>
    <property type="match status" value="1"/>
</dbReference>
<dbReference type="OrthoDB" id="331929at2759"/>
<dbReference type="GO" id="GO:0002189">
    <property type="term" value="C:ribose phosphate diphosphokinase complex"/>
    <property type="evidence" value="ECO:0007669"/>
    <property type="project" value="TreeGrafter"/>
</dbReference>
<evidence type="ECO:0000259" key="12">
    <source>
        <dbReference type="Pfam" id="PF13793"/>
    </source>
</evidence>
<comment type="similarity">
    <text evidence="2">Belongs to the ribose-phosphate pyrophosphokinase family.</text>
</comment>
<feature type="non-terminal residue" evidence="13">
    <location>
        <position position="1"/>
    </location>
</feature>
<dbReference type="RefSeq" id="XP_004037421.1">
    <property type="nucleotide sequence ID" value="XM_004037373.1"/>
</dbReference>
<dbReference type="InterPro" id="IPR029099">
    <property type="entry name" value="Pribosyltran_N"/>
</dbReference>
<gene>
    <name evidence="13" type="ORF">IMG5_053140</name>
</gene>
<dbReference type="SUPFAM" id="SSF53271">
    <property type="entry name" value="PRTase-like"/>
    <property type="match status" value="1"/>
</dbReference>
<dbReference type="GO" id="GO:0005737">
    <property type="term" value="C:cytoplasm"/>
    <property type="evidence" value="ECO:0007669"/>
    <property type="project" value="TreeGrafter"/>
</dbReference>
<name>G0QMX2_ICHMU</name>
<proteinExistence type="inferred from homology"/>
<reference evidence="13 14" key="1">
    <citation type="submission" date="2011-07" db="EMBL/GenBank/DDBJ databases">
        <authorList>
            <person name="Coyne R."/>
            <person name="Brami D."/>
            <person name="Johnson J."/>
            <person name="Hostetler J."/>
            <person name="Hannick L."/>
            <person name="Clark T."/>
            <person name="Cassidy-Hanley D."/>
            <person name="Inman J."/>
        </authorList>
    </citation>
    <scope>NUCLEOTIDE SEQUENCE [LARGE SCALE GENOMIC DNA]</scope>
    <source>
        <strain evidence="13 14">G5</strain>
    </source>
</reference>
<evidence type="ECO:0000256" key="7">
    <source>
        <dbReference type="ARBA" id="ARBA00022741"/>
    </source>
</evidence>
<evidence type="ECO:0000256" key="10">
    <source>
        <dbReference type="ARBA" id="ARBA00022842"/>
    </source>
</evidence>
<dbReference type="InParanoid" id="G0QMX2"/>
<keyword evidence="6" id="KW-0545">Nucleotide biosynthesis</keyword>
<keyword evidence="7" id="KW-0547">Nucleotide-binding</keyword>
<dbReference type="GO" id="GO:0004749">
    <property type="term" value="F:ribose phosphate diphosphokinase activity"/>
    <property type="evidence" value="ECO:0007669"/>
    <property type="project" value="UniProtKB-EC"/>
</dbReference>
<evidence type="ECO:0000256" key="11">
    <source>
        <dbReference type="ARBA" id="ARBA00049535"/>
    </source>
</evidence>